<name>A0ACC2G421_DALPE</name>
<accession>A0ACC2G421</accession>
<reference evidence="1" key="1">
    <citation type="submission" date="2021-05" db="EMBL/GenBank/DDBJ databases">
        <authorList>
            <person name="Pan Q."/>
            <person name="Jouanno E."/>
            <person name="Zahm M."/>
            <person name="Klopp C."/>
            <person name="Cabau C."/>
            <person name="Louis A."/>
            <person name="Berthelot C."/>
            <person name="Parey E."/>
            <person name="Roest Crollius H."/>
            <person name="Montfort J."/>
            <person name="Robinson-Rechavi M."/>
            <person name="Bouchez O."/>
            <person name="Lampietro C."/>
            <person name="Lopez Roques C."/>
            <person name="Donnadieu C."/>
            <person name="Postlethwait J."/>
            <person name="Bobe J."/>
            <person name="Dillon D."/>
            <person name="Chandos A."/>
            <person name="von Hippel F."/>
            <person name="Guiguen Y."/>
        </authorList>
    </citation>
    <scope>NUCLEOTIDE SEQUENCE</scope>
    <source>
        <strain evidence="1">YG-Jan2019</strain>
    </source>
</reference>
<sequence length="526" mass="55777">MARVLSLFRPLFFLPHVMRRATGCKMSLDTRAREVFAAAIEAVQPDMVVRRALERTGDTLLVNGRSFTLKNNLHLVGFGKAVLGMAAEAERILGDHLVRGVISVPNGLQETLRRHGKEQMLLKEGSLIRVMEGAKHNLPDVEAQRAAECIKDLASSLTENDLLLVLISGGGSALLPAPVPPITLQEKQDVTRRLAAAGATIQELNSVRRALSLLKGGGLAHCAHPAQVVALVLSDVIGDPLDLIASGPTVWTEVRHDEVRSVLDRYGLSTASLPDSVKEVLGRSVPRWEVIGDQSDRAAHVLNAVIGSNSIALESAGRRARELGFRPGVLSPGVCGDVQSVSRLYGLLARFACSREEPPAELHAEILKLGPETGVESWDLCRAMQVLGEGRAEGWGATCLLAGGEPTVQLTGKGRGGRNQELAMLVGLELGGMELPPKGPVFLSGGTDGQDGPTEAAGAVTDAGLREEAQAQGLDTEGYLVNNDSFSFFSSLSGGQRLLLPGLTGTNVMDVHMLLIPPIPVVVSGQ</sequence>
<evidence type="ECO:0000313" key="1">
    <source>
        <dbReference type="EMBL" id="KAJ7998484.1"/>
    </source>
</evidence>
<keyword evidence="2" id="KW-1185">Reference proteome</keyword>
<comment type="caution">
    <text evidence="1">The sequence shown here is derived from an EMBL/GenBank/DDBJ whole genome shotgun (WGS) entry which is preliminary data.</text>
</comment>
<dbReference type="EMBL" id="CM055744">
    <property type="protein sequence ID" value="KAJ7998484.1"/>
    <property type="molecule type" value="Genomic_DNA"/>
</dbReference>
<organism evidence="1 2">
    <name type="scientific">Dallia pectoralis</name>
    <name type="common">Alaska blackfish</name>
    <dbReference type="NCBI Taxonomy" id="75939"/>
    <lineage>
        <taxon>Eukaryota</taxon>
        <taxon>Metazoa</taxon>
        <taxon>Chordata</taxon>
        <taxon>Craniata</taxon>
        <taxon>Vertebrata</taxon>
        <taxon>Euteleostomi</taxon>
        <taxon>Actinopterygii</taxon>
        <taxon>Neopterygii</taxon>
        <taxon>Teleostei</taxon>
        <taxon>Protacanthopterygii</taxon>
        <taxon>Esociformes</taxon>
        <taxon>Umbridae</taxon>
        <taxon>Dallia</taxon>
    </lineage>
</organism>
<dbReference type="Proteomes" id="UP001157502">
    <property type="component" value="Chromosome 17"/>
</dbReference>
<gene>
    <name evidence="1" type="ORF">DPEC_G00205410</name>
</gene>
<evidence type="ECO:0000313" key="2">
    <source>
        <dbReference type="Proteomes" id="UP001157502"/>
    </source>
</evidence>
<proteinExistence type="predicted"/>
<protein>
    <submittedName>
        <fullName evidence="1">Uncharacterized protein</fullName>
    </submittedName>
</protein>